<evidence type="ECO:0000313" key="1">
    <source>
        <dbReference type="EMBL" id="CAG1856419.1"/>
    </source>
</evidence>
<dbReference type="EnsemblPlants" id="Ma07_t12700.1">
    <property type="protein sequence ID" value="Ma07_p12700.1"/>
    <property type="gene ID" value="Ma07_g12700"/>
</dbReference>
<name>A0A804JV65_MUSAM</name>
<evidence type="ECO:0000313" key="3">
    <source>
        <dbReference type="Proteomes" id="UP000012960"/>
    </source>
</evidence>
<dbReference type="Gramene" id="Ma07_t12700.1">
    <property type="protein sequence ID" value="Ma07_p12700.1"/>
    <property type="gene ID" value="Ma07_g12700"/>
</dbReference>
<proteinExistence type="predicted"/>
<keyword evidence="3" id="KW-1185">Reference proteome</keyword>
<dbReference type="AlphaFoldDB" id="A0A804JV65"/>
<organism evidence="2 3">
    <name type="scientific">Musa acuminata subsp. malaccensis</name>
    <name type="common">Wild banana</name>
    <name type="synonym">Musa malaccensis</name>
    <dbReference type="NCBI Taxonomy" id="214687"/>
    <lineage>
        <taxon>Eukaryota</taxon>
        <taxon>Viridiplantae</taxon>
        <taxon>Streptophyta</taxon>
        <taxon>Embryophyta</taxon>
        <taxon>Tracheophyta</taxon>
        <taxon>Spermatophyta</taxon>
        <taxon>Magnoliopsida</taxon>
        <taxon>Liliopsida</taxon>
        <taxon>Zingiberales</taxon>
        <taxon>Musaceae</taxon>
        <taxon>Musa</taxon>
    </lineage>
</organism>
<dbReference type="InParanoid" id="A0A804JV65"/>
<gene>
    <name evidence="1" type="ORF">GSMUA_42190.1</name>
</gene>
<protein>
    <submittedName>
        <fullName evidence="1">(wild Malaysian banana) hypothetical protein</fullName>
    </submittedName>
</protein>
<reference evidence="1" key="1">
    <citation type="submission" date="2021-03" db="EMBL/GenBank/DDBJ databases">
        <authorList>
            <consortium name="Genoscope - CEA"/>
            <person name="William W."/>
        </authorList>
    </citation>
    <scope>NUCLEOTIDE SEQUENCE</scope>
    <source>
        <strain evidence="1">Doubled-haploid Pahang</strain>
    </source>
</reference>
<sequence length="58" mass="6767">MTNRLLCPWHADLIVWAGWDQSRNQAFDQQSSVLASRCPSYVRIIFDALLKRYIRKGA</sequence>
<dbReference type="Proteomes" id="UP000012960">
    <property type="component" value="Unplaced"/>
</dbReference>
<dbReference type="EMBL" id="HG996473">
    <property type="protein sequence ID" value="CAG1856419.1"/>
    <property type="molecule type" value="Genomic_DNA"/>
</dbReference>
<evidence type="ECO:0000313" key="2">
    <source>
        <dbReference type="EnsemblPlants" id="Ma07_p12700.1"/>
    </source>
</evidence>
<reference evidence="2" key="2">
    <citation type="submission" date="2021-05" db="UniProtKB">
        <authorList>
            <consortium name="EnsemblPlants"/>
        </authorList>
    </citation>
    <scope>IDENTIFICATION</scope>
    <source>
        <strain evidence="2">subsp. malaccensis</strain>
    </source>
</reference>
<accession>A0A804JV65</accession>